<evidence type="ECO:0000313" key="4">
    <source>
        <dbReference type="Proteomes" id="UP001211907"/>
    </source>
</evidence>
<sequence>MIASDSNDDDRDMECENDILHQEIERLVIQYGESRRNECAAVAELQRVADRYELRAAELRRKAAGLEYTLMTHCNPALTKHSLKNVSSKSNIIKSNIIKPPPITTVRLVDYSPSCLNVSSSASLNDQLCSPLPSSASTTATTPADSPSFLNLRSFPRLKHSVKRASIASNCAVVSPVIALRKKATRPVPPTSPTLPATTSPTTQSLRFATVGDNNILIRRELSSHSNTSESSTETATASTVNVNTSVMTRHFSPDSATALILAPPADITPWSSEVPSMSFATSMQSSLFRTDYKSSSTPLAQMQQHQPKLRRVRELGSPREFRIRELGGASHESEIRELAGVSSGAKRSRTVKSVTSTLRPESGISEIAADAGTNSSSPDSRRGSSVSWVSAGGDSAGGWSGQTLVAFQQQQQHKQQLEQQQKQQQLLQLQSSRPNKNQSINNQDWFEPVASLFVEETFSWDYEMKGQSGVTGESANDDNGENNHDDRDGDRGNATTEQVVSGADRDGNNFNRHSQNLTKRPSILARFVEKLRVGTPTFMATDTGTWK</sequence>
<feature type="compositionally biased region" description="Polar residues" evidence="2">
    <location>
        <begin position="295"/>
        <end position="307"/>
    </location>
</feature>
<feature type="compositionally biased region" description="Basic and acidic residues" evidence="2">
    <location>
        <begin position="482"/>
        <end position="492"/>
    </location>
</feature>
<keyword evidence="1" id="KW-0175">Coiled coil</keyword>
<proteinExistence type="predicted"/>
<feature type="compositionally biased region" description="Low complexity" evidence="2">
    <location>
        <begin position="376"/>
        <end position="394"/>
    </location>
</feature>
<gene>
    <name evidence="3" type="ORF">HK100_005037</name>
</gene>
<feature type="region of interest" description="Disordered" evidence="2">
    <location>
        <begin position="295"/>
        <end position="317"/>
    </location>
</feature>
<reference evidence="3" key="1">
    <citation type="submission" date="2020-05" db="EMBL/GenBank/DDBJ databases">
        <title>Phylogenomic resolution of chytrid fungi.</title>
        <authorList>
            <person name="Stajich J.E."/>
            <person name="Amses K."/>
            <person name="Simmons R."/>
            <person name="Seto K."/>
            <person name="Myers J."/>
            <person name="Bonds A."/>
            <person name="Quandt C.A."/>
            <person name="Barry K."/>
            <person name="Liu P."/>
            <person name="Grigoriev I."/>
            <person name="Longcore J.E."/>
            <person name="James T.Y."/>
        </authorList>
    </citation>
    <scope>NUCLEOTIDE SEQUENCE</scope>
    <source>
        <strain evidence="3">JEL0513</strain>
    </source>
</reference>
<keyword evidence="4" id="KW-1185">Reference proteome</keyword>
<feature type="compositionally biased region" description="Low complexity" evidence="2">
    <location>
        <begin position="194"/>
        <end position="204"/>
    </location>
</feature>
<evidence type="ECO:0000256" key="2">
    <source>
        <dbReference type="SAM" id="MobiDB-lite"/>
    </source>
</evidence>
<feature type="coiled-coil region" evidence="1">
    <location>
        <begin position="42"/>
        <end position="69"/>
    </location>
</feature>
<dbReference type="AlphaFoldDB" id="A0AAD5XMP2"/>
<evidence type="ECO:0000313" key="3">
    <source>
        <dbReference type="EMBL" id="KAJ3141939.1"/>
    </source>
</evidence>
<accession>A0AAD5XMP2</accession>
<protein>
    <submittedName>
        <fullName evidence="3">Uncharacterized protein</fullName>
    </submittedName>
</protein>
<name>A0AAD5XMP2_9FUNG</name>
<dbReference type="EMBL" id="JADGJH010000024">
    <property type="protein sequence ID" value="KAJ3141939.1"/>
    <property type="molecule type" value="Genomic_DNA"/>
</dbReference>
<comment type="caution">
    <text evidence="3">The sequence shown here is derived from an EMBL/GenBank/DDBJ whole genome shotgun (WGS) entry which is preliminary data.</text>
</comment>
<feature type="region of interest" description="Disordered" evidence="2">
    <location>
        <begin position="467"/>
        <end position="496"/>
    </location>
</feature>
<dbReference type="Proteomes" id="UP001211907">
    <property type="component" value="Unassembled WGS sequence"/>
</dbReference>
<feature type="region of interest" description="Disordered" evidence="2">
    <location>
        <begin position="338"/>
        <end position="394"/>
    </location>
</feature>
<evidence type="ECO:0000256" key="1">
    <source>
        <dbReference type="SAM" id="Coils"/>
    </source>
</evidence>
<feature type="region of interest" description="Disordered" evidence="2">
    <location>
        <begin position="184"/>
        <end position="204"/>
    </location>
</feature>
<organism evidence="3 4">
    <name type="scientific">Physocladia obscura</name>
    <dbReference type="NCBI Taxonomy" id="109957"/>
    <lineage>
        <taxon>Eukaryota</taxon>
        <taxon>Fungi</taxon>
        <taxon>Fungi incertae sedis</taxon>
        <taxon>Chytridiomycota</taxon>
        <taxon>Chytridiomycota incertae sedis</taxon>
        <taxon>Chytridiomycetes</taxon>
        <taxon>Chytridiales</taxon>
        <taxon>Chytriomycetaceae</taxon>
        <taxon>Physocladia</taxon>
    </lineage>
</organism>